<organism evidence="3 4">
    <name type="scientific">Paraphaeosphaeria minitans</name>
    <dbReference type="NCBI Taxonomy" id="565426"/>
    <lineage>
        <taxon>Eukaryota</taxon>
        <taxon>Fungi</taxon>
        <taxon>Dikarya</taxon>
        <taxon>Ascomycota</taxon>
        <taxon>Pezizomycotina</taxon>
        <taxon>Dothideomycetes</taxon>
        <taxon>Pleosporomycetidae</taxon>
        <taxon>Pleosporales</taxon>
        <taxon>Massarineae</taxon>
        <taxon>Didymosphaeriaceae</taxon>
        <taxon>Paraphaeosphaeria</taxon>
    </lineage>
</organism>
<evidence type="ECO:0000259" key="2">
    <source>
        <dbReference type="Pfam" id="PF25545"/>
    </source>
</evidence>
<dbReference type="AlphaFoldDB" id="A0A9P6GEH8"/>
<gene>
    <name evidence="3" type="ORF">PMIN01_08509</name>
</gene>
<evidence type="ECO:0000313" key="3">
    <source>
        <dbReference type="EMBL" id="KAF9734166.1"/>
    </source>
</evidence>
<evidence type="ECO:0000313" key="4">
    <source>
        <dbReference type="Proteomes" id="UP000756921"/>
    </source>
</evidence>
<accession>A0A9P6GEH8</accession>
<dbReference type="InterPro" id="IPR057684">
    <property type="entry name" value="DUF7924"/>
</dbReference>
<dbReference type="PANTHER" id="PTHR42470">
    <property type="entry name" value="VAST DOMAIN-CONTAINING PROTEIN"/>
    <property type="match status" value="1"/>
</dbReference>
<name>A0A9P6GEH8_9PLEO</name>
<dbReference type="PANTHER" id="PTHR42470:SF1">
    <property type="entry name" value="VAST DOMAIN-CONTAINING PROTEIN"/>
    <property type="match status" value="1"/>
</dbReference>
<feature type="domain" description="DUF7924" evidence="2">
    <location>
        <begin position="331"/>
        <end position="493"/>
    </location>
</feature>
<feature type="compositionally biased region" description="Polar residues" evidence="1">
    <location>
        <begin position="36"/>
        <end position="50"/>
    </location>
</feature>
<feature type="compositionally biased region" description="Polar residues" evidence="1">
    <location>
        <begin position="519"/>
        <end position="528"/>
    </location>
</feature>
<protein>
    <recommendedName>
        <fullName evidence="2">DUF7924 domain-containing protein</fullName>
    </recommendedName>
</protein>
<feature type="region of interest" description="Disordered" evidence="1">
    <location>
        <begin position="505"/>
        <end position="528"/>
    </location>
</feature>
<proteinExistence type="predicted"/>
<keyword evidence="4" id="KW-1185">Reference proteome</keyword>
<dbReference type="Proteomes" id="UP000756921">
    <property type="component" value="Unassembled WGS sequence"/>
</dbReference>
<sequence>MDAAVSKTRRSHIRLPEYLQETLLAEVASIATGTELSPDQLEQSPDQLEQSPERKGLSGDTTPVLAWKRRLDATSDPVPVKRARFTRTNTRQPGINEKVNETFQTTLQQPNPIPPKHPYASFYKDFVDPVDPRPRPPSPHTVILEWLESVGSDREKHSRSDSHLHSDSELFSRQLTRSAPEIYKRGAKGFAVPATPPSTGYRAPHAGSVVASDDIGTETGRSSARSLIEGPFYRQLNLTSNNIYMRGNHDKFPDDVANLVRVVTKARNSPEPSLDELSRDPGLGRLEIEGLDEFQVEKYFHDRIFSDFQQWDSLDRADRQPMAKHAVPSTGSKYRVSNPVPDSLFGYHPAAFPQQQAQLLSMGAQPMANSQRLYYPFLVVEFKGNGGDLWAATNQCLGGSTSCVYMAERLNEQLRKCQSHEIKPINSAAFSIAMSGTEARLYISWKHDELVYCMQKIKGFYLQDPEQFIIFRGYIRNIIDWGKEERLEEIRKSLDSLLGESIRRASEAAKSRQPPPVDTSGSSSGKKR</sequence>
<dbReference type="OrthoDB" id="3792540at2759"/>
<dbReference type="EMBL" id="WJXW01000008">
    <property type="protein sequence ID" value="KAF9734166.1"/>
    <property type="molecule type" value="Genomic_DNA"/>
</dbReference>
<reference evidence="3" key="1">
    <citation type="journal article" date="2020" name="Mol. Plant Microbe Interact.">
        <title>Genome Sequence of the Biocontrol Agent Coniothyrium minitans strain Conio (IMI 134523).</title>
        <authorList>
            <person name="Patel D."/>
            <person name="Shittu T.A."/>
            <person name="Baroncelli R."/>
            <person name="Muthumeenakshi S."/>
            <person name="Osborne T.H."/>
            <person name="Janganan T.K."/>
            <person name="Sreenivasaprasad S."/>
        </authorList>
    </citation>
    <scope>NUCLEOTIDE SEQUENCE</scope>
    <source>
        <strain evidence="3">Conio</strain>
    </source>
</reference>
<feature type="region of interest" description="Disordered" evidence="1">
    <location>
        <begin position="36"/>
        <end position="62"/>
    </location>
</feature>
<comment type="caution">
    <text evidence="3">The sequence shown here is derived from an EMBL/GenBank/DDBJ whole genome shotgun (WGS) entry which is preliminary data.</text>
</comment>
<dbReference type="Pfam" id="PF25545">
    <property type="entry name" value="DUF7924"/>
    <property type="match status" value="1"/>
</dbReference>
<evidence type="ECO:0000256" key="1">
    <source>
        <dbReference type="SAM" id="MobiDB-lite"/>
    </source>
</evidence>